<dbReference type="Proteomes" id="UP000294752">
    <property type="component" value="Unassembled WGS sequence"/>
</dbReference>
<organism evidence="2 3">
    <name type="scientific">Sphingobacterium paludis</name>
    <dbReference type="NCBI Taxonomy" id="1476465"/>
    <lineage>
        <taxon>Bacteria</taxon>
        <taxon>Pseudomonadati</taxon>
        <taxon>Bacteroidota</taxon>
        <taxon>Sphingobacteriia</taxon>
        <taxon>Sphingobacteriales</taxon>
        <taxon>Sphingobacteriaceae</taxon>
        <taxon>Sphingobacterium</taxon>
    </lineage>
</organism>
<keyword evidence="1" id="KW-1133">Transmembrane helix</keyword>
<gene>
    <name evidence="2" type="ORF">B0I21_101487</name>
</gene>
<feature type="transmembrane region" description="Helical" evidence="1">
    <location>
        <begin position="12"/>
        <end position="28"/>
    </location>
</feature>
<proteinExistence type="predicted"/>
<dbReference type="EMBL" id="SNZV01000001">
    <property type="protein sequence ID" value="TDS17616.1"/>
    <property type="molecule type" value="Genomic_DNA"/>
</dbReference>
<evidence type="ECO:0000256" key="1">
    <source>
        <dbReference type="SAM" id="Phobius"/>
    </source>
</evidence>
<evidence type="ECO:0000313" key="2">
    <source>
        <dbReference type="EMBL" id="TDS17616.1"/>
    </source>
</evidence>
<dbReference type="AlphaFoldDB" id="A0A4R7DEL0"/>
<comment type="caution">
    <text evidence="2">The sequence shown here is derived from an EMBL/GenBank/DDBJ whole genome shotgun (WGS) entry which is preliminary data.</text>
</comment>
<dbReference type="RefSeq" id="WP_133638712.1">
    <property type="nucleotide sequence ID" value="NZ_SNZV01000001.1"/>
</dbReference>
<sequence length="97" mass="10487">MKNRFKHALPRLLGGMILIGLVGFLLIAIVKIMLLIACAGALVALAMAYFYKKRSVGQNRKFAADHAEAKHVYGTLHAIIPVPVSGRAAKPAIIPIR</sequence>
<keyword evidence="1" id="KW-0812">Transmembrane</keyword>
<name>A0A4R7DEL0_9SPHI</name>
<feature type="transmembrane region" description="Helical" evidence="1">
    <location>
        <begin position="34"/>
        <end position="51"/>
    </location>
</feature>
<accession>A0A4R7DEL0</accession>
<protein>
    <submittedName>
        <fullName evidence="2">Uncharacterized protein</fullName>
    </submittedName>
</protein>
<keyword evidence="1" id="KW-0472">Membrane</keyword>
<evidence type="ECO:0000313" key="3">
    <source>
        <dbReference type="Proteomes" id="UP000294752"/>
    </source>
</evidence>
<keyword evidence="3" id="KW-1185">Reference proteome</keyword>
<reference evidence="2 3" key="1">
    <citation type="submission" date="2019-03" db="EMBL/GenBank/DDBJ databases">
        <title>Genomic Encyclopedia of Type Strains, Phase III (KMG-III): the genomes of soil and plant-associated and newly described type strains.</title>
        <authorList>
            <person name="Whitman W."/>
        </authorList>
    </citation>
    <scope>NUCLEOTIDE SEQUENCE [LARGE SCALE GENOMIC DNA]</scope>
    <source>
        <strain evidence="2 3">CGMCC 1.12801</strain>
    </source>
</reference>